<proteinExistence type="predicted"/>
<dbReference type="AlphaFoldDB" id="A0A1H8SWM2"/>
<dbReference type="RefSeq" id="WP_170861029.1">
    <property type="nucleotide sequence ID" value="NZ_FOEE01000005.1"/>
</dbReference>
<dbReference type="InterPro" id="IPR039569">
    <property type="entry name" value="FAS1-like_DH_region"/>
</dbReference>
<sequence>MTELGLVRPDMAALVGQPYGAAVSYPVTASDIRRWAIAVHFPEPPPAQYLDPEAEAQGRLVAPLDLDVFAWGAARTEPTGREIAVDPVLEMYGAMEHHLGVAPPDLPHGLHGGASVDYTGVRIRPGDVIATATVIERYLEKTGRVGAMLITDLATTWTNQAGETVKVARMSQIRY</sequence>
<accession>A0A1H8SWM2</accession>
<feature type="domain" description="FAS1-like dehydratase" evidence="1">
    <location>
        <begin position="13"/>
        <end position="166"/>
    </location>
</feature>
<reference evidence="3" key="1">
    <citation type="submission" date="2016-10" db="EMBL/GenBank/DDBJ databases">
        <authorList>
            <person name="Varghese N."/>
            <person name="Submissions S."/>
        </authorList>
    </citation>
    <scope>NUCLEOTIDE SEQUENCE [LARGE SCALE GENOMIC DNA]</scope>
    <source>
        <strain evidence="3">DSM 45413</strain>
    </source>
</reference>
<dbReference type="STRING" id="673521.SAMN05660991_01872"/>
<evidence type="ECO:0000259" key="1">
    <source>
        <dbReference type="Pfam" id="PF13452"/>
    </source>
</evidence>
<gene>
    <name evidence="2" type="ORF">SAMN05660991_01872</name>
</gene>
<evidence type="ECO:0000313" key="3">
    <source>
        <dbReference type="Proteomes" id="UP000198960"/>
    </source>
</evidence>
<keyword evidence="3" id="KW-1185">Reference proteome</keyword>
<evidence type="ECO:0000313" key="2">
    <source>
        <dbReference type="EMBL" id="SEO82738.1"/>
    </source>
</evidence>
<name>A0A1H8SWM2_9ACTN</name>
<dbReference type="Gene3D" id="3.10.129.10">
    <property type="entry name" value="Hotdog Thioesterase"/>
    <property type="match status" value="1"/>
</dbReference>
<dbReference type="EMBL" id="FOEE01000005">
    <property type="protein sequence ID" value="SEO82738.1"/>
    <property type="molecule type" value="Genomic_DNA"/>
</dbReference>
<dbReference type="Proteomes" id="UP000198960">
    <property type="component" value="Unassembled WGS sequence"/>
</dbReference>
<protein>
    <submittedName>
        <fullName evidence="2">N-terminal half of MaoC dehydratase</fullName>
    </submittedName>
</protein>
<organism evidence="2 3">
    <name type="scientific">Trujillonella endophytica</name>
    <dbReference type="NCBI Taxonomy" id="673521"/>
    <lineage>
        <taxon>Bacteria</taxon>
        <taxon>Bacillati</taxon>
        <taxon>Actinomycetota</taxon>
        <taxon>Actinomycetes</taxon>
        <taxon>Geodermatophilales</taxon>
        <taxon>Geodermatophilaceae</taxon>
        <taxon>Trujillonella</taxon>
    </lineage>
</organism>
<dbReference type="InterPro" id="IPR029069">
    <property type="entry name" value="HotDog_dom_sf"/>
</dbReference>
<dbReference type="SUPFAM" id="SSF54637">
    <property type="entry name" value="Thioesterase/thiol ester dehydrase-isomerase"/>
    <property type="match status" value="1"/>
</dbReference>
<dbReference type="Pfam" id="PF13452">
    <property type="entry name" value="FAS1_DH_region"/>
    <property type="match status" value="1"/>
</dbReference>